<comment type="caution">
    <text evidence="1">The sequence shown here is derived from an EMBL/GenBank/DDBJ whole genome shotgun (WGS) entry which is preliminary data.</text>
</comment>
<dbReference type="Proteomes" id="UP000179636">
    <property type="component" value="Unassembled WGS sequence"/>
</dbReference>
<organism evidence="1 2">
    <name type="scientific">Mycobacterium syngnathidarum</name>
    <dbReference type="NCBI Taxonomy" id="1908205"/>
    <lineage>
        <taxon>Bacteria</taxon>
        <taxon>Bacillati</taxon>
        <taxon>Actinomycetota</taxon>
        <taxon>Actinomycetes</taxon>
        <taxon>Mycobacteriales</taxon>
        <taxon>Mycobacteriaceae</taxon>
        <taxon>Mycobacterium</taxon>
    </lineage>
</organism>
<gene>
    <name evidence="1" type="ORF">BKG61_24070</name>
</gene>
<dbReference type="STRING" id="1908205.BKG60_04870"/>
<evidence type="ECO:0000313" key="1">
    <source>
        <dbReference type="EMBL" id="OHT92433.1"/>
    </source>
</evidence>
<evidence type="ECO:0000313" key="2">
    <source>
        <dbReference type="Proteomes" id="UP000179636"/>
    </source>
</evidence>
<protein>
    <submittedName>
        <fullName evidence="1">Uncharacterized protein</fullName>
    </submittedName>
</protein>
<accession>A0A1Q9WG81</accession>
<dbReference type="EMBL" id="MLHV01000029">
    <property type="protein sequence ID" value="OHT92433.1"/>
    <property type="molecule type" value="Genomic_DNA"/>
</dbReference>
<reference evidence="1 2" key="1">
    <citation type="submission" date="2016-10" db="EMBL/GenBank/DDBJ databases">
        <title>Evaluation of Human, Animal and Environmental Mycobacterium chelonae Isolates by Core Genome Phylogenomic Analysis, Targeted Gene Comparison, and Anti-microbial Susceptibility Patterns: A Tale of Mistaken Identities.</title>
        <authorList>
            <person name="Fogelson S.B."/>
            <person name="Camus A.C."/>
            <person name="Lorenz W."/>
            <person name="Vasireddy R."/>
            <person name="Vasireddy S."/>
            <person name="Smith T."/>
            <person name="Brown-Elliott B.A."/>
            <person name="Wallace R.J.Jr."/>
            <person name="Hasan N.A."/>
            <person name="Reischl U."/>
            <person name="Sanchez S."/>
        </authorList>
    </citation>
    <scope>NUCLEOTIDE SEQUENCE [LARGE SCALE GENOMIC DNA]</scope>
    <source>
        <strain evidence="1 2">24999</strain>
    </source>
</reference>
<accession>A0A1S1JRX0</accession>
<dbReference type="RefSeq" id="WP_019346158.1">
    <property type="nucleotide sequence ID" value="NZ_MLCL01000022.1"/>
</dbReference>
<name>A0A1Q9WG81_9MYCO</name>
<sequence>MTALPPKLQQAIDSAGHADEAWTQATFPSVEAVGIGVDDPDDPHVAVAVHGGCITYIGISDPMLHVDLEVLQDVLNAAIFTAFSSWTAQASGKAPRLMQD</sequence>
<keyword evidence="2" id="KW-1185">Reference proteome</keyword>
<proteinExistence type="predicted"/>
<dbReference type="AlphaFoldDB" id="A0A1Q9WG81"/>